<accession>A0A1G4HYT4</accession>
<feature type="region of interest" description="Disordered" evidence="1">
    <location>
        <begin position="463"/>
        <end position="483"/>
    </location>
</feature>
<name>A0A1G4HYT4_TRYEQ</name>
<dbReference type="GeneID" id="92381474"/>
<proteinExistence type="predicted"/>
<gene>
    <name evidence="2" type="ORF">TEOVI_000754000</name>
</gene>
<reference evidence="2" key="1">
    <citation type="submission" date="2016-09" db="EMBL/GenBank/DDBJ databases">
        <authorList>
            <person name="Hebert L."/>
            <person name="Moumen B."/>
        </authorList>
    </citation>
    <scope>NUCLEOTIDE SEQUENCE [LARGE SCALE GENOMIC DNA]</scope>
    <source>
        <strain evidence="2">OVI</strain>
    </source>
</reference>
<organism evidence="2 3">
    <name type="scientific">Trypanosoma equiperdum</name>
    <dbReference type="NCBI Taxonomy" id="5694"/>
    <lineage>
        <taxon>Eukaryota</taxon>
        <taxon>Discoba</taxon>
        <taxon>Euglenozoa</taxon>
        <taxon>Kinetoplastea</taxon>
        <taxon>Metakinetoplastina</taxon>
        <taxon>Trypanosomatida</taxon>
        <taxon>Trypanosomatidae</taxon>
        <taxon>Trypanosoma</taxon>
    </lineage>
</organism>
<sequence length="722" mass="78817">MVRVKEKARKGDDAFKTRKQKVGRKKLAPATATRAEVHARTLRVTTPTAITRGILESEAVRTGENCQTHKGEKEKRVVSADQLHRDFKEHLAGTRHYKKVVRSTSFASLTRAVAGHFSAVGRADDSSAMGNETQLSPLEILYAYTGALDAMTDTDDNVRRAALGTLKVILYRRKPAAQIDEQGSGAMEAGGGSATAFNVDQARAALRVVDVTLTHAMVSVRRSGVELLQLILQVQPLSVRAVLSESTTWVKMAGRISSIVLPSTSNGSGNSPSTKMFHVVADLLETMIPQHRSESDAWNQGCPRARHAVDEVVGKQGESNVSLSALVAQFFDECSPRWCVAWKELMELRAALFRDVEWVRHATALARAFACCAMYLWDHRLLGRKNSRLMHHLFTVKVPFTMHELIAPRDPTAESGCGVGNGSKWRVELANAIANACLPLAAANDDAWEVLHNFLSISFHCAKDSDSSDGTSSAGESGKSRRATQLVGPVRTLRTAVVRLHQALLPRLLPIASPLLQIVMQATNLSDSSETDRLALVDVLLMSADVFSSFVTSQVAVQNPQNIRYLRDVVLVVPRFFFALRGLQMEAACLDRIVFSFLYPLWRVVSSGHPLLSSPMPNKLPGGAPSSPQVNKENKQKITALQLLARSLTSLFEIRVPDSGGEGTCRSVAGVLQRCSDRTVELAVHTLFYVGATVPPTSWTRENNVLSLPTLVDTLPRPGVCA</sequence>
<protein>
    <recommendedName>
        <fullName evidence="4">Pre-rRNA-processing protein Ipi1 N-terminal domain-containing protein</fullName>
    </recommendedName>
</protein>
<keyword evidence="3" id="KW-1185">Reference proteome</keyword>
<dbReference type="PANTHER" id="PTHR16056:SF2">
    <property type="entry name" value="TESTIS-EXPRESSED PROTEIN 10"/>
    <property type="match status" value="1"/>
</dbReference>
<dbReference type="AlphaFoldDB" id="A0A1G4HYT4"/>
<evidence type="ECO:0000256" key="1">
    <source>
        <dbReference type="SAM" id="MobiDB-lite"/>
    </source>
</evidence>
<dbReference type="PANTHER" id="PTHR16056">
    <property type="entry name" value="REGULATOR OF MICROTUBULE DYNAMICS PROTEIN"/>
    <property type="match status" value="1"/>
</dbReference>
<dbReference type="RefSeq" id="XP_067076198.1">
    <property type="nucleotide sequence ID" value="XM_067220097.1"/>
</dbReference>
<dbReference type="VEuPathDB" id="TriTrypDB:TEOVI_000754000"/>
<evidence type="ECO:0000313" key="2">
    <source>
        <dbReference type="EMBL" id="SCU64430.1"/>
    </source>
</evidence>
<evidence type="ECO:0000313" key="3">
    <source>
        <dbReference type="Proteomes" id="UP000195570"/>
    </source>
</evidence>
<dbReference type="EMBL" id="CZPT02000059">
    <property type="protein sequence ID" value="SCU64430.1"/>
    <property type="molecule type" value="Genomic_DNA"/>
</dbReference>
<evidence type="ECO:0008006" key="4">
    <source>
        <dbReference type="Google" id="ProtNLM"/>
    </source>
</evidence>
<dbReference type="GO" id="GO:0005634">
    <property type="term" value="C:nucleus"/>
    <property type="evidence" value="ECO:0007669"/>
    <property type="project" value="TreeGrafter"/>
</dbReference>
<comment type="caution">
    <text evidence="2">The sequence shown here is derived from an EMBL/GenBank/DDBJ whole genome shotgun (WGS) entry which is preliminary data.</text>
</comment>
<dbReference type="Proteomes" id="UP000195570">
    <property type="component" value="Unassembled WGS sequence"/>
</dbReference>
<feature type="compositionally biased region" description="Low complexity" evidence="1">
    <location>
        <begin position="468"/>
        <end position="477"/>
    </location>
</feature>